<proteinExistence type="inferred from homology"/>
<keyword evidence="4" id="KW-0804">Transcription</keyword>
<dbReference type="InterPro" id="IPR005119">
    <property type="entry name" value="LysR_subst-bd"/>
</dbReference>
<dbReference type="Pfam" id="PF00126">
    <property type="entry name" value="HTH_1"/>
    <property type="match status" value="1"/>
</dbReference>
<dbReference type="SUPFAM" id="SSF46785">
    <property type="entry name" value="Winged helix' DNA-binding domain"/>
    <property type="match status" value="1"/>
</dbReference>
<keyword evidence="3 6" id="KW-0238">DNA-binding</keyword>
<evidence type="ECO:0000313" key="6">
    <source>
        <dbReference type="EMBL" id="NIK74762.1"/>
    </source>
</evidence>
<keyword evidence="2" id="KW-0805">Transcription regulation</keyword>
<dbReference type="RefSeq" id="WP_166920850.1">
    <property type="nucleotide sequence ID" value="NZ_JAASRN010000006.1"/>
</dbReference>
<dbReference type="InterPro" id="IPR036390">
    <property type="entry name" value="WH_DNA-bd_sf"/>
</dbReference>
<evidence type="ECO:0000256" key="1">
    <source>
        <dbReference type="ARBA" id="ARBA00009437"/>
    </source>
</evidence>
<dbReference type="InterPro" id="IPR000847">
    <property type="entry name" value="LysR_HTH_N"/>
</dbReference>
<dbReference type="PANTHER" id="PTHR30126:SF5">
    <property type="entry name" value="HTH-TYPE TRANSCRIPTIONAL ACTIVATOR CMPR"/>
    <property type="match status" value="1"/>
</dbReference>
<protein>
    <submittedName>
        <fullName evidence="6">DNA-binding transcriptional LysR family regulator</fullName>
    </submittedName>
</protein>
<dbReference type="GO" id="GO:0003700">
    <property type="term" value="F:DNA-binding transcription factor activity"/>
    <property type="evidence" value="ECO:0007669"/>
    <property type="project" value="InterPro"/>
</dbReference>
<reference evidence="6 7" key="1">
    <citation type="submission" date="2020-03" db="EMBL/GenBank/DDBJ databases">
        <title>Genomic Encyclopedia of Type Strains, Phase IV (KMG-IV): sequencing the most valuable type-strain genomes for metagenomic binning, comparative biology and taxonomic classification.</title>
        <authorList>
            <person name="Goeker M."/>
        </authorList>
    </citation>
    <scope>NUCLEOTIDE SEQUENCE [LARGE SCALE GENOMIC DNA]</scope>
    <source>
        <strain evidence="6 7">DSM 5718</strain>
    </source>
</reference>
<dbReference type="PRINTS" id="PR00039">
    <property type="entry name" value="HTHLYSR"/>
</dbReference>
<dbReference type="Gene3D" id="1.10.10.10">
    <property type="entry name" value="Winged helix-like DNA-binding domain superfamily/Winged helix DNA-binding domain"/>
    <property type="match status" value="1"/>
</dbReference>
<organism evidence="6 7">
    <name type="scientific">Thermonema lapsum</name>
    <dbReference type="NCBI Taxonomy" id="28195"/>
    <lineage>
        <taxon>Bacteria</taxon>
        <taxon>Pseudomonadati</taxon>
        <taxon>Bacteroidota</taxon>
        <taxon>Cytophagia</taxon>
        <taxon>Cytophagales</taxon>
        <taxon>Thermonemataceae</taxon>
        <taxon>Thermonema</taxon>
    </lineage>
</organism>
<gene>
    <name evidence="6" type="ORF">FHS56_002295</name>
</gene>
<dbReference type="EMBL" id="JAASRN010000006">
    <property type="protein sequence ID" value="NIK74762.1"/>
    <property type="molecule type" value="Genomic_DNA"/>
</dbReference>
<accession>A0A846MTV7</accession>
<evidence type="ECO:0000256" key="3">
    <source>
        <dbReference type="ARBA" id="ARBA00023125"/>
    </source>
</evidence>
<dbReference type="Proteomes" id="UP000537126">
    <property type="component" value="Unassembled WGS sequence"/>
</dbReference>
<dbReference type="Gene3D" id="3.40.190.290">
    <property type="match status" value="1"/>
</dbReference>
<feature type="domain" description="HTH lysR-type" evidence="5">
    <location>
        <begin position="1"/>
        <end position="60"/>
    </location>
</feature>
<dbReference type="Pfam" id="PF03466">
    <property type="entry name" value="LysR_substrate"/>
    <property type="match status" value="1"/>
</dbReference>
<evidence type="ECO:0000313" key="7">
    <source>
        <dbReference type="Proteomes" id="UP000537126"/>
    </source>
</evidence>
<name>A0A846MTV7_9BACT</name>
<dbReference type="SUPFAM" id="SSF53850">
    <property type="entry name" value="Periplasmic binding protein-like II"/>
    <property type="match status" value="1"/>
</dbReference>
<comment type="similarity">
    <text evidence="1">Belongs to the LysR transcriptional regulatory family.</text>
</comment>
<evidence type="ECO:0000259" key="5">
    <source>
        <dbReference type="PROSITE" id="PS50931"/>
    </source>
</evidence>
<dbReference type="AlphaFoldDB" id="A0A846MTV7"/>
<comment type="caution">
    <text evidence="6">The sequence shown here is derived from an EMBL/GenBank/DDBJ whole genome shotgun (WGS) entry which is preliminary data.</text>
</comment>
<evidence type="ECO:0000256" key="4">
    <source>
        <dbReference type="ARBA" id="ARBA00023163"/>
    </source>
</evidence>
<sequence length="309" mass="35726">MNYTLHQLRIFLEVVERGSITAAAEALHLTQPAVSVQLKNLQQQFQLPLYEVVQRRIQITDFGKEIAALAREMLSMSEQIAQKQALYMGLIEGNLRLSAVHTGQYIVPFLIRGFNRCYPQVQIKLWIKDKEQVVKDLSQNCIDFALLTLPPSSMQLNSLPFMPNYLVPVIGQQSRWQKLRFEDIVPQAPALLREEGSGTRQMTDAYLKKKSIAIKHFTDFNSSDAIKQAIIADMGWAILPLVSLRNELLLGQIQLIETPDFPLRTEWQFVWHKEKRLLPVAQAFLRYVESIQNQFFDEHFAWMRPFLKG</sequence>
<evidence type="ECO:0000256" key="2">
    <source>
        <dbReference type="ARBA" id="ARBA00023015"/>
    </source>
</evidence>
<dbReference type="GO" id="GO:0000976">
    <property type="term" value="F:transcription cis-regulatory region binding"/>
    <property type="evidence" value="ECO:0007669"/>
    <property type="project" value="TreeGrafter"/>
</dbReference>
<dbReference type="InterPro" id="IPR036388">
    <property type="entry name" value="WH-like_DNA-bd_sf"/>
</dbReference>
<dbReference type="PROSITE" id="PS50931">
    <property type="entry name" value="HTH_LYSR"/>
    <property type="match status" value="1"/>
</dbReference>
<dbReference type="PANTHER" id="PTHR30126">
    <property type="entry name" value="HTH-TYPE TRANSCRIPTIONAL REGULATOR"/>
    <property type="match status" value="1"/>
</dbReference>
<keyword evidence="7" id="KW-1185">Reference proteome</keyword>